<dbReference type="Gramene" id="C.cajan_29362.t">
    <property type="protein sequence ID" value="C.cajan_29362.t.cds1"/>
    <property type="gene ID" value="C.cajan_29362"/>
</dbReference>
<keyword evidence="1" id="KW-0472">Membrane</keyword>
<organism evidence="2 3">
    <name type="scientific">Cajanus cajan</name>
    <name type="common">Pigeon pea</name>
    <name type="synonym">Cajanus indicus</name>
    <dbReference type="NCBI Taxonomy" id="3821"/>
    <lineage>
        <taxon>Eukaryota</taxon>
        <taxon>Viridiplantae</taxon>
        <taxon>Streptophyta</taxon>
        <taxon>Embryophyta</taxon>
        <taxon>Tracheophyta</taxon>
        <taxon>Spermatophyta</taxon>
        <taxon>Magnoliopsida</taxon>
        <taxon>eudicotyledons</taxon>
        <taxon>Gunneridae</taxon>
        <taxon>Pentapetalae</taxon>
        <taxon>rosids</taxon>
        <taxon>fabids</taxon>
        <taxon>Fabales</taxon>
        <taxon>Fabaceae</taxon>
        <taxon>Papilionoideae</taxon>
        <taxon>50 kb inversion clade</taxon>
        <taxon>NPAAA clade</taxon>
        <taxon>indigoferoid/millettioid clade</taxon>
        <taxon>Phaseoleae</taxon>
        <taxon>Cajanus</taxon>
    </lineage>
</organism>
<dbReference type="AlphaFoldDB" id="A0A151S5F3"/>
<evidence type="ECO:0000256" key="1">
    <source>
        <dbReference type="SAM" id="Phobius"/>
    </source>
</evidence>
<sequence length="261" mass="28742">EILGLEVAVGDAAAVAQVNGAYQLLEVLPGEVFRELSLGHLGEEFPAFHVLHHQEYFALGGHHLLQLHDVGVAHQPHDRDLALYLLHQTLFFQLLFLYHLYGHALVGLQVSPVVHFGEVSLPQDPPHLVLVEDYAPFAFALAFALWIHGFSYCCVCVFWMLGCAVCLVGPREDGHSELVQMGGTHVGKVAAFHEYGVPGTCRYHVPEKAFSGVENLHGACMNKSAVVDGGDKDGFSYIFQGSQESRVKRIKFKFGLLSRKA</sequence>
<reference evidence="2" key="1">
    <citation type="journal article" date="2012" name="Nat. Biotechnol.">
        <title>Draft genome sequence of pigeonpea (Cajanus cajan), an orphan legume crop of resource-poor farmers.</title>
        <authorList>
            <person name="Varshney R.K."/>
            <person name="Chen W."/>
            <person name="Li Y."/>
            <person name="Bharti A.K."/>
            <person name="Saxena R.K."/>
            <person name="Schlueter J.A."/>
            <person name="Donoghue M.T."/>
            <person name="Azam S."/>
            <person name="Fan G."/>
            <person name="Whaley A.M."/>
            <person name="Farmer A.D."/>
            <person name="Sheridan J."/>
            <person name="Iwata A."/>
            <person name="Tuteja R."/>
            <person name="Penmetsa R.V."/>
            <person name="Wu W."/>
            <person name="Upadhyaya H.D."/>
            <person name="Yang S.P."/>
            <person name="Shah T."/>
            <person name="Saxena K.B."/>
            <person name="Michael T."/>
            <person name="McCombie W.R."/>
            <person name="Yang B."/>
            <person name="Zhang G."/>
            <person name="Yang H."/>
            <person name="Wang J."/>
            <person name="Spillane C."/>
            <person name="Cook D.R."/>
            <person name="May G.D."/>
            <person name="Xu X."/>
            <person name="Jackson S.A."/>
        </authorList>
    </citation>
    <scope>NUCLEOTIDE SEQUENCE [LARGE SCALE GENOMIC DNA]</scope>
</reference>
<gene>
    <name evidence="2" type="ORF">KK1_028261</name>
</gene>
<accession>A0A151S5F3</accession>
<dbReference type="Proteomes" id="UP000075243">
    <property type="component" value="Unassembled WGS sequence"/>
</dbReference>
<keyword evidence="1" id="KW-1133">Transmembrane helix</keyword>
<evidence type="ECO:0000313" key="2">
    <source>
        <dbReference type="EMBL" id="KYP50019.1"/>
    </source>
</evidence>
<keyword evidence="1" id="KW-0812">Transmembrane</keyword>
<protein>
    <submittedName>
        <fullName evidence="2">Uncharacterized protein</fullName>
    </submittedName>
</protein>
<feature type="non-terminal residue" evidence="2">
    <location>
        <position position="1"/>
    </location>
</feature>
<evidence type="ECO:0000313" key="3">
    <source>
        <dbReference type="Proteomes" id="UP000075243"/>
    </source>
</evidence>
<keyword evidence="3" id="KW-1185">Reference proteome</keyword>
<name>A0A151S5F3_CAJCA</name>
<feature type="transmembrane region" description="Helical" evidence="1">
    <location>
        <begin position="137"/>
        <end position="168"/>
    </location>
</feature>
<dbReference type="EMBL" id="KQ483464">
    <property type="protein sequence ID" value="KYP50019.1"/>
    <property type="molecule type" value="Genomic_DNA"/>
</dbReference>
<proteinExistence type="predicted"/>